<organism evidence="2 3">
    <name type="scientific">Mycobacterium gordonae</name>
    <dbReference type="NCBI Taxonomy" id="1778"/>
    <lineage>
        <taxon>Bacteria</taxon>
        <taxon>Bacillati</taxon>
        <taxon>Actinomycetota</taxon>
        <taxon>Actinomycetes</taxon>
        <taxon>Mycobacteriales</taxon>
        <taxon>Mycobacteriaceae</taxon>
        <taxon>Mycobacterium</taxon>
    </lineage>
</organism>
<evidence type="ECO:0000313" key="2">
    <source>
        <dbReference type="EMBL" id="KQH79299.1"/>
    </source>
</evidence>
<evidence type="ECO:0000259" key="1">
    <source>
        <dbReference type="Pfam" id="PF00934"/>
    </source>
</evidence>
<dbReference type="Proteomes" id="UP000051677">
    <property type="component" value="Unassembled WGS sequence"/>
</dbReference>
<comment type="caution">
    <text evidence="2">The sequence shown here is derived from an EMBL/GenBank/DDBJ whole genome shotgun (WGS) entry which is preliminary data.</text>
</comment>
<accession>A0A0Q2RVR5</accession>
<dbReference type="NCBIfam" id="NF033942">
    <property type="entry name" value="GjpA"/>
    <property type="match status" value="1"/>
</dbReference>
<name>A0A0Q2RVR5_MYCGO</name>
<evidence type="ECO:0000313" key="3">
    <source>
        <dbReference type="Proteomes" id="UP000051677"/>
    </source>
</evidence>
<dbReference type="AlphaFoldDB" id="A0A0Q2RVR5"/>
<protein>
    <recommendedName>
        <fullName evidence="1">PE domain-containing protein</fullName>
    </recommendedName>
</protein>
<gene>
    <name evidence="2" type="ORF">AO501_14695</name>
</gene>
<reference evidence="2 3" key="1">
    <citation type="submission" date="2015-10" db="EMBL/GenBank/DDBJ databases">
        <title>Mycobacterium gordonae draft genome assembly.</title>
        <authorList>
            <person name="Ustinova V."/>
            <person name="Smirnova T."/>
            <person name="Blagodatskikh K."/>
            <person name="Varlamov D."/>
            <person name="Larionova E."/>
            <person name="Chernousova L."/>
        </authorList>
    </citation>
    <scope>NUCLEOTIDE SEQUENCE [LARGE SCALE GENOMIC DNA]</scope>
    <source>
        <strain evidence="2 3">CTRI 14-8773</strain>
    </source>
</reference>
<dbReference type="EMBL" id="LKTM01000112">
    <property type="protein sequence ID" value="KQH79299.1"/>
    <property type="molecule type" value="Genomic_DNA"/>
</dbReference>
<dbReference type="InterPro" id="IPR038332">
    <property type="entry name" value="PPE_sf"/>
</dbReference>
<dbReference type="SUPFAM" id="SSF140459">
    <property type="entry name" value="PE/PPE dimer-like"/>
    <property type="match status" value="1"/>
</dbReference>
<dbReference type="InterPro" id="IPR000084">
    <property type="entry name" value="PE-PGRS_N"/>
</dbReference>
<proteinExistence type="predicted"/>
<dbReference type="Pfam" id="PF00934">
    <property type="entry name" value="PE"/>
    <property type="match status" value="1"/>
</dbReference>
<dbReference type="Gene3D" id="1.10.287.850">
    <property type="entry name" value="HP0062-like domain"/>
    <property type="match status" value="1"/>
</dbReference>
<sequence>MSYVIAASQLVHQAAHELAGIGTSLADAAATVAGPTTGIAAAAQDEISVAIAALFRDLGREFQAVSAQTQSFHAEFVNSVNAGAAAYAGAEAGNARAVLTAAASPGGIEPLSRWTATLDATASNAQTVFGAAPASLNTLAGGISTGLRQLATDPTAFFGNLRTAAQSVFLVGAPQDVVSAVVQHTLGGVTQATNGSVTPPEIVPINDVHVQLYEGLAGLADFQTGSSGFEQALVAGLTNFAASPASGVLLGAVGPFVSPAVALWNTAGSVFADLTGGSPVAALGHLIDAPANVVDAFFNGATLNLDALAPTFDPFVTSGSAGGERLDGLSFAFGGLFSPGEVVTGASGPMYYGTGGSMLNALGLQFSFFPPDDFAGGSLNIPAIPVGPIGATAGLISILGHALGGTL</sequence>
<dbReference type="RefSeq" id="WP_055577848.1">
    <property type="nucleotide sequence ID" value="NZ_LKTM01000112.1"/>
</dbReference>
<dbReference type="InterPro" id="IPR049934">
    <property type="entry name" value="GjpA-like"/>
</dbReference>
<feature type="domain" description="PE" evidence="1">
    <location>
        <begin position="4"/>
        <end position="94"/>
    </location>
</feature>